<dbReference type="SUPFAM" id="SSF56399">
    <property type="entry name" value="ADP-ribosylation"/>
    <property type="match status" value="1"/>
</dbReference>
<reference evidence="1" key="1">
    <citation type="journal article" date="2020" name="bioRxiv">
        <title>Whole genome comparisons of ergot fungi reveals the divergence and evolution of species within the genus Claviceps are the result of varying mechanisms driving genome evolution and host range expansion.</title>
        <authorList>
            <person name="Wyka S.A."/>
            <person name="Mondo S.J."/>
            <person name="Liu M."/>
            <person name="Dettman J."/>
            <person name="Nalam V."/>
            <person name="Broders K.D."/>
        </authorList>
    </citation>
    <scope>NUCLEOTIDE SEQUENCE</scope>
    <source>
        <strain evidence="1">CCC 489</strain>
    </source>
</reference>
<organism evidence="1 2">
    <name type="scientific">Claviceps africana</name>
    <dbReference type="NCBI Taxonomy" id="83212"/>
    <lineage>
        <taxon>Eukaryota</taxon>
        <taxon>Fungi</taxon>
        <taxon>Dikarya</taxon>
        <taxon>Ascomycota</taxon>
        <taxon>Pezizomycotina</taxon>
        <taxon>Sordariomycetes</taxon>
        <taxon>Hypocreomycetidae</taxon>
        <taxon>Hypocreales</taxon>
        <taxon>Clavicipitaceae</taxon>
        <taxon>Claviceps</taxon>
    </lineage>
</organism>
<dbReference type="PANTHER" id="PTHR34129:SF1">
    <property type="entry name" value="DUF952 DOMAIN-CONTAINING PROTEIN"/>
    <property type="match status" value="1"/>
</dbReference>
<dbReference type="AlphaFoldDB" id="A0A8K0NKJ9"/>
<evidence type="ECO:0000313" key="2">
    <source>
        <dbReference type="Proteomes" id="UP000811619"/>
    </source>
</evidence>
<dbReference type="Pfam" id="PF06108">
    <property type="entry name" value="DUF952"/>
    <property type="match status" value="1"/>
</dbReference>
<proteinExistence type="predicted"/>
<dbReference type="EMBL" id="SRPY01000126">
    <property type="protein sequence ID" value="KAG5928296.1"/>
    <property type="molecule type" value="Genomic_DNA"/>
</dbReference>
<dbReference type="PANTHER" id="PTHR34129">
    <property type="entry name" value="BLR1139 PROTEIN"/>
    <property type="match status" value="1"/>
</dbReference>
<keyword evidence="2" id="KW-1185">Reference proteome</keyword>
<dbReference type="InterPro" id="IPR009297">
    <property type="entry name" value="DUF952"/>
</dbReference>
<gene>
    <name evidence="1" type="ORF">E4U42_000914</name>
</gene>
<sequence>MSSDSSPQFVYKIVSSAPPAVLPEPLPLSPLDEQDGFIHLSTGQQIPLTCDAFFGNTSTLWVFKLNRARLADSIKWEQGGFPHLYGTIGRQDVVAVETFERGAGQTWADAMSASAWLE</sequence>
<dbReference type="OrthoDB" id="3335358at2759"/>
<dbReference type="Gene3D" id="3.20.170.20">
    <property type="entry name" value="Protein of unknown function DUF952"/>
    <property type="match status" value="1"/>
</dbReference>
<name>A0A8K0NKJ9_9HYPO</name>
<evidence type="ECO:0000313" key="1">
    <source>
        <dbReference type="EMBL" id="KAG5928296.1"/>
    </source>
</evidence>
<dbReference type="Proteomes" id="UP000811619">
    <property type="component" value="Unassembled WGS sequence"/>
</dbReference>
<accession>A0A8K0NKJ9</accession>
<protein>
    <recommendedName>
        <fullName evidence="3">DUF952 domain-containing protein</fullName>
    </recommendedName>
</protein>
<comment type="caution">
    <text evidence="1">The sequence shown here is derived from an EMBL/GenBank/DDBJ whole genome shotgun (WGS) entry which is preliminary data.</text>
</comment>
<evidence type="ECO:0008006" key="3">
    <source>
        <dbReference type="Google" id="ProtNLM"/>
    </source>
</evidence>